<feature type="region of interest" description="Disordered" evidence="1">
    <location>
        <begin position="306"/>
        <end position="326"/>
    </location>
</feature>
<reference evidence="3 4" key="1">
    <citation type="submission" date="2018-08" db="EMBL/GenBank/DDBJ databases">
        <title>Genome Sequence of Clavibacter michiganensis Subspecies type strains, and the Atypical Peach-Colored Strains Isolated from Tomato.</title>
        <authorList>
            <person name="Osdaghi E."/>
            <person name="Portier P."/>
            <person name="Briand M."/>
            <person name="Jacques M.-A."/>
        </authorList>
    </citation>
    <scope>NUCLEOTIDE SEQUENCE [LARGE SCALE GENOMIC DNA]</scope>
    <source>
        <strain evidence="3 4">CFBP 6488</strain>
    </source>
</reference>
<name>A0A399SRD0_9MICO</name>
<sequence length="326" mass="35677">MGSIHTAAFVILSLVFVLRTRSAVRTPRARLSWLASGFGALAVLTLGSIIPVEVMDGALGGDNVLYLVQNYLASTAFWLLVLSTVPEHDVARMGPLRRYGPMMVVFAGFTIAFVNIHRGPTSITFIHDHIEQLSAVLCASIYLVGIVVISVRLVIAAQPSRSASYWPFRIGGALCTVGALNEIVWLFIGHYIIQPAVVQAAGYAAFDPLFYSGVILIVAGIASFTVRKWVRDTRMTIAIRRLTQTMSSANVPVPQVSRQDVYGDNRLMTAYDLLIRLRDEELAGRIDLTPHNRRVVAGAEAVLTRELASSQTTSEARPRPTRTDAR</sequence>
<evidence type="ECO:0000256" key="2">
    <source>
        <dbReference type="SAM" id="Phobius"/>
    </source>
</evidence>
<feature type="transmembrane region" description="Helical" evidence="2">
    <location>
        <begin position="6"/>
        <end position="24"/>
    </location>
</feature>
<protein>
    <recommendedName>
        <fullName evidence="5">Integral membrane protein</fullName>
    </recommendedName>
</protein>
<keyword evidence="2" id="KW-0812">Transmembrane</keyword>
<feature type="transmembrane region" description="Helical" evidence="2">
    <location>
        <begin position="31"/>
        <end position="52"/>
    </location>
</feature>
<keyword evidence="2" id="KW-1133">Transmembrane helix</keyword>
<evidence type="ECO:0000313" key="3">
    <source>
        <dbReference type="EMBL" id="RIJ44982.1"/>
    </source>
</evidence>
<evidence type="ECO:0000256" key="1">
    <source>
        <dbReference type="SAM" id="MobiDB-lite"/>
    </source>
</evidence>
<accession>A0A399SRD0</accession>
<evidence type="ECO:0008006" key="5">
    <source>
        <dbReference type="Google" id="ProtNLM"/>
    </source>
</evidence>
<dbReference type="RefSeq" id="WP_094171466.1">
    <property type="nucleotide sequence ID" value="NZ_JBHRUE010000008.1"/>
</dbReference>
<feature type="transmembrane region" description="Helical" evidence="2">
    <location>
        <begin position="96"/>
        <end position="114"/>
    </location>
</feature>
<organism evidence="3 4">
    <name type="scientific">Clavibacter michiganensis subsp. insidiosus</name>
    <dbReference type="NCBI Taxonomy" id="33014"/>
    <lineage>
        <taxon>Bacteria</taxon>
        <taxon>Bacillati</taxon>
        <taxon>Actinomycetota</taxon>
        <taxon>Actinomycetes</taxon>
        <taxon>Micrococcales</taxon>
        <taxon>Microbacteriaceae</taxon>
        <taxon>Clavibacter</taxon>
    </lineage>
</organism>
<feature type="compositionally biased region" description="Basic and acidic residues" evidence="1">
    <location>
        <begin position="316"/>
        <end position="326"/>
    </location>
</feature>
<dbReference type="EMBL" id="QWEA01000007">
    <property type="protein sequence ID" value="RIJ44982.1"/>
    <property type="molecule type" value="Genomic_DNA"/>
</dbReference>
<dbReference type="Proteomes" id="UP000266634">
    <property type="component" value="Unassembled WGS sequence"/>
</dbReference>
<feature type="transmembrane region" description="Helical" evidence="2">
    <location>
        <begin position="208"/>
        <end position="226"/>
    </location>
</feature>
<dbReference type="AlphaFoldDB" id="A0A399SRD0"/>
<evidence type="ECO:0000313" key="4">
    <source>
        <dbReference type="Proteomes" id="UP000266634"/>
    </source>
</evidence>
<keyword evidence="2" id="KW-0472">Membrane</keyword>
<comment type="caution">
    <text evidence="3">The sequence shown here is derived from an EMBL/GenBank/DDBJ whole genome shotgun (WGS) entry which is preliminary data.</text>
</comment>
<proteinExistence type="predicted"/>
<gene>
    <name evidence="3" type="ORF">DZF93_00795</name>
</gene>
<feature type="transmembrane region" description="Helical" evidence="2">
    <location>
        <begin position="167"/>
        <end position="188"/>
    </location>
</feature>
<feature type="transmembrane region" description="Helical" evidence="2">
    <location>
        <begin position="134"/>
        <end position="155"/>
    </location>
</feature>
<feature type="transmembrane region" description="Helical" evidence="2">
    <location>
        <begin position="64"/>
        <end position="84"/>
    </location>
</feature>